<dbReference type="Proteomes" id="UP000735302">
    <property type="component" value="Unassembled WGS sequence"/>
</dbReference>
<sequence>MPAGGVGDTVTSESALRSAGTLLHRVRAPPRVLLPDGRSKSLRSPFLWTGYIQKPTIPINSPTFAQYKKANPENRTDFVKSCVCDMSKVIFLPHLLLFLKQSINHWECLRQKLGTSISTEHSLDKAKIDPPISLLVLYLTRSLARSLQMSLSLSLSFLDS</sequence>
<gene>
    <name evidence="1" type="ORF">PoB_002477100</name>
</gene>
<comment type="caution">
    <text evidence="1">The sequence shown here is derived from an EMBL/GenBank/DDBJ whole genome shotgun (WGS) entry which is preliminary data.</text>
</comment>
<dbReference type="EMBL" id="BLXT01002841">
    <property type="protein sequence ID" value="GFN98265.1"/>
    <property type="molecule type" value="Genomic_DNA"/>
</dbReference>
<name>A0AAV3ZQM1_9GAST</name>
<evidence type="ECO:0000313" key="2">
    <source>
        <dbReference type="Proteomes" id="UP000735302"/>
    </source>
</evidence>
<dbReference type="AlphaFoldDB" id="A0AAV3ZQM1"/>
<protein>
    <submittedName>
        <fullName evidence="1">Uncharacterized protein</fullName>
    </submittedName>
</protein>
<accession>A0AAV3ZQM1</accession>
<keyword evidence="2" id="KW-1185">Reference proteome</keyword>
<organism evidence="1 2">
    <name type="scientific">Plakobranchus ocellatus</name>
    <dbReference type="NCBI Taxonomy" id="259542"/>
    <lineage>
        <taxon>Eukaryota</taxon>
        <taxon>Metazoa</taxon>
        <taxon>Spiralia</taxon>
        <taxon>Lophotrochozoa</taxon>
        <taxon>Mollusca</taxon>
        <taxon>Gastropoda</taxon>
        <taxon>Heterobranchia</taxon>
        <taxon>Euthyneura</taxon>
        <taxon>Panpulmonata</taxon>
        <taxon>Sacoglossa</taxon>
        <taxon>Placobranchoidea</taxon>
        <taxon>Plakobranchidae</taxon>
        <taxon>Plakobranchus</taxon>
    </lineage>
</organism>
<proteinExistence type="predicted"/>
<reference evidence="1 2" key="1">
    <citation type="journal article" date="2021" name="Elife">
        <title>Chloroplast acquisition without the gene transfer in kleptoplastic sea slugs, Plakobranchus ocellatus.</title>
        <authorList>
            <person name="Maeda T."/>
            <person name="Takahashi S."/>
            <person name="Yoshida T."/>
            <person name="Shimamura S."/>
            <person name="Takaki Y."/>
            <person name="Nagai Y."/>
            <person name="Toyoda A."/>
            <person name="Suzuki Y."/>
            <person name="Arimoto A."/>
            <person name="Ishii H."/>
            <person name="Satoh N."/>
            <person name="Nishiyama T."/>
            <person name="Hasebe M."/>
            <person name="Maruyama T."/>
            <person name="Minagawa J."/>
            <person name="Obokata J."/>
            <person name="Shigenobu S."/>
        </authorList>
    </citation>
    <scope>NUCLEOTIDE SEQUENCE [LARGE SCALE GENOMIC DNA]</scope>
</reference>
<evidence type="ECO:0000313" key="1">
    <source>
        <dbReference type="EMBL" id="GFN98265.1"/>
    </source>
</evidence>